<comment type="caution">
    <text evidence="1">The sequence shown here is derived from an EMBL/GenBank/DDBJ whole genome shotgun (WGS) entry which is preliminary data.</text>
</comment>
<proteinExistence type="predicted"/>
<name>A0ACC0BZC8_CATRO</name>
<dbReference type="EMBL" id="CM044702">
    <property type="protein sequence ID" value="KAI5678020.1"/>
    <property type="molecule type" value="Genomic_DNA"/>
</dbReference>
<reference evidence="2" key="1">
    <citation type="journal article" date="2023" name="Nat. Plants">
        <title>Single-cell RNA sequencing provides a high-resolution roadmap for understanding the multicellular compartmentation of specialized metabolism.</title>
        <authorList>
            <person name="Sun S."/>
            <person name="Shen X."/>
            <person name="Li Y."/>
            <person name="Li Y."/>
            <person name="Wang S."/>
            <person name="Li R."/>
            <person name="Zhang H."/>
            <person name="Shen G."/>
            <person name="Guo B."/>
            <person name="Wei J."/>
            <person name="Xu J."/>
            <person name="St-Pierre B."/>
            <person name="Chen S."/>
            <person name="Sun C."/>
        </authorList>
    </citation>
    <scope>NUCLEOTIDE SEQUENCE [LARGE SCALE GENOMIC DNA]</scope>
</reference>
<accession>A0ACC0BZC8</accession>
<organism evidence="1 2">
    <name type="scientific">Catharanthus roseus</name>
    <name type="common">Madagascar periwinkle</name>
    <name type="synonym">Vinca rosea</name>
    <dbReference type="NCBI Taxonomy" id="4058"/>
    <lineage>
        <taxon>Eukaryota</taxon>
        <taxon>Viridiplantae</taxon>
        <taxon>Streptophyta</taxon>
        <taxon>Embryophyta</taxon>
        <taxon>Tracheophyta</taxon>
        <taxon>Spermatophyta</taxon>
        <taxon>Magnoliopsida</taxon>
        <taxon>eudicotyledons</taxon>
        <taxon>Gunneridae</taxon>
        <taxon>Pentapetalae</taxon>
        <taxon>asterids</taxon>
        <taxon>lamiids</taxon>
        <taxon>Gentianales</taxon>
        <taxon>Apocynaceae</taxon>
        <taxon>Rauvolfioideae</taxon>
        <taxon>Vinceae</taxon>
        <taxon>Catharanthinae</taxon>
        <taxon>Catharanthus</taxon>
    </lineage>
</organism>
<protein>
    <submittedName>
        <fullName evidence="1">Uncharacterized protein</fullName>
    </submittedName>
</protein>
<gene>
    <name evidence="1" type="ORF">M9H77_08970</name>
</gene>
<dbReference type="Proteomes" id="UP001060085">
    <property type="component" value="Linkage Group LG02"/>
</dbReference>
<evidence type="ECO:0000313" key="2">
    <source>
        <dbReference type="Proteomes" id="UP001060085"/>
    </source>
</evidence>
<keyword evidence="2" id="KW-1185">Reference proteome</keyword>
<evidence type="ECO:0000313" key="1">
    <source>
        <dbReference type="EMBL" id="KAI5678020.1"/>
    </source>
</evidence>
<sequence length="175" mass="20012">MFSSQISSERSGAQQAIEVLGQEFLVEISPGRHMFMFYLLDSNPVGMTPTGKNFTVAIVFMRNEQNVFSTSYHMLCRRHIDQNMLAKLMDLIKDEEVATRFLEDVSVFWRTLETRVDVPQAHARDMDSKMRDLTSMLDQISTSPISKVRECRHLIKEVLCPMLPDDPCAPLTSPP</sequence>